<feature type="compositionally biased region" description="Basic and acidic residues" evidence="11">
    <location>
        <begin position="176"/>
        <end position="191"/>
    </location>
</feature>
<comment type="similarity">
    <text evidence="1 10">Belongs to the class-I aminoacyl-tRNA synthetase family.</text>
</comment>
<keyword evidence="7 10" id="KW-0067">ATP-binding</keyword>
<dbReference type="KEGG" id="hms:HMU11460"/>
<dbReference type="PRINTS" id="PR00983">
    <property type="entry name" value="TRNASYNTHCYS"/>
</dbReference>
<dbReference type="GO" id="GO:0008270">
    <property type="term" value="F:zinc ion binding"/>
    <property type="evidence" value="ECO:0007669"/>
    <property type="project" value="UniProtKB-UniRule"/>
</dbReference>
<feature type="binding site" evidence="10">
    <location>
        <position position="256"/>
    </location>
    <ligand>
        <name>Zn(2+)</name>
        <dbReference type="ChEBI" id="CHEBI:29105"/>
    </ligand>
</feature>
<evidence type="ECO:0000313" key="14">
    <source>
        <dbReference type="Proteomes" id="UP000001522"/>
    </source>
</evidence>
<gene>
    <name evidence="10 13" type="primary">cysS</name>
    <name evidence="13" type="ordered locus">HMU11460</name>
</gene>
<feature type="binding site" evidence="10">
    <location>
        <position position="226"/>
    </location>
    <ligand>
        <name>Zn(2+)</name>
        <dbReference type="ChEBI" id="CHEBI:29105"/>
    </ligand>
</feature>
<dbReference type="GO" id="GO:0005829">
    <property type="term" value="C:cytosol"/>
    <property type="evidence" value="ECO:0007669"/>
    <property type="project" value="TreeGrafter"/>
</dbReference>
<keyword evidence="3 10" id="KW-0436">Ligase</keyword>
<feature type="binding site" evidence="10">
    <location>
        <position position="260"/>
    </location>
    <ligand>
        <name>Zn(2+)</name>
        <dbReference type="ChEBI" id="CHEBI:29105"/>
    </ligand>
</feature>
<evidence type="ECO:0000313" key="13">
    <source>
        <dbReference type="EMBL" id="CBG40401.1"/>
    </source>
</evidence>
<feature type="binding site" evidence="10">
    <location>
        <position position="45"/>
    </location>
    <ligand>
        <name>Zn(2+)</name>
        <dbReference type="ChEBI" id="CHEBI:29105"/>
    </ligand>
</feature>
<dbReference type="GO" id="GO:0006423">
    <property type="term" value="P:cysteinyl-tRNA aminoacylation"/>
    <property type="evidence" value="ECO:0007669"/>
    <property type="project" value="UniProtKB-UniRule"/>
</dbReference>
<dbReference type="GO" id="GO:0004817">
    <property type="term" value="F:cysteine-tRNA ligase activity"/>
    <property type="evidence" value="ECO:0007669"/>
    <property type="project" value="UniProtKB-UniRule"/>
</dbReference>
<dbReference type="InterPro" id="IPR032678">
    <property type="entry name" value="tRNA-synt_1_cat_dom"/>
</dbReference>
<dbReference type="InterPro" id="IPR009080">
    <property type="entry name" value="tRNAsynth_Ia_anticodon-bd"/>
</dbReference>
<keyword evidence="10" id="KW-0963">Cytoplasm</keyword>
<evidence type="ECO:0000256" key="10">
    <source>
        <dbReference type="HAMAP-Rule" id="MF_00041"/>
    </source>
</evidence>
<dbReference type="InterPro" id="IPR024909">
    <property type="entry name" value="Cys-tRNA/MSH_ligase"/>
</dbReference>
<dbReference type="Proteomes" id="UP000001522">
    <property type="component" value="Chromosome"/>
</dbReference>
<dbReference type="HAMAP" id="MF_00041">
    <property type="entry name" value="Cys_tRNA_synth"/>
    <property type="match status" value="1"/>
</dbReference>
<dbReference type="InterPro" id="IPR014729">
    <property type="entry name" value="Rossmann-like_a/b/a_fold"/>
</dbReference>
<dbReference type="PANTHER" id="PTHR10890:SF3">
    <property type="entry name" value="CYSTEINE--TRNA LIGASE, CYTOPLASMIC"/>
    <property type="match status" value="1"/>
</dbReference>
<comment type="subunit">
    <text evidence="2 10">Monomer.</text>
</comment>
<keyword evidence="4 10" id="KW-0479">Metal-binding</keyword>
<reference evidence="13 14" key="1">
    <citation type="journal article" date="2010" name="BMC Genomics">
        <title>Comparative genomics and proteomics of Helicobacter mustelae, an ulcerogenic and carcinogenic gastric pathogen.</title>
        <authorList>
            <person name="O'Toole P.W."/>
            <person name="Snelling W.J."/>
            <person name="Canchaya C."/>
            <person name="Forde B.M."/>
            <person name="Hardie K.R."/>
            <person name="Josenhans C."/>
            <person name="Graham R.L.J."/>
            <person name="McMullan G."/>
            <person name="Parkhill J."/>
            <person name="Belda E."/>
            <person name="Bentley S.D."/>
        </authorList>
    </citation>
    <scope>NUCLEOTIDE SEQUENCE [LARGE SCALE GENOMIC DNA]</scope>
    <source>
        <strain evidence="14">ATCC 43772 / LMG 18044 / NCTC 12198 / 12198</strain>
    </source>
</reference>
<dbReference type="SUPFAM" id="SSF47323">
    <property type="entry name" value="Anticodon-binding domain of a subclass of class I aminoacyl-tRNA synthetases"/>
    <property type="match status" value="1"/>
</dbReference>
<dbReference type="NCBIfam" id="TIGR00435">
    <property type="entry name" value="cysS"/>
    <property type="match status" value="1"/>
</dbReference>
<evidence type="ECO:0000256" key="6">
    <source>
        <dbReference type="ARBA" id="ARBA00022833"/>
    </source>
</evidence>
<dbReference type="AlphaFoldDB" id="D3UIS6"/>
<feature type="short sequence motif" description="'KMSKS' region" evidence="10">
    <location>
        <begin position="288"/>
        <end position="292"/>
    </location>
</feature>
<evidence type="ECO:0000256" key="3">
    <source>
        <dbReference type="ARBA" id="ARBA00022598"/>
    </source>
</evidence>
<name>D3UIS6_HELM1</name>
<evidence type="ECO:0000256" key="7">
    <source>
        <dbReference type="ARBA" id="ARBA00022840"/>
    </source>
</evidence>
<comment type="catalytic activity">
    <reaction evidence="10">
        <text>tRNA(Cys) + L-cysteine + ATP = L-cysteinyl-tRNA(Cys) + AMP + diphosphate</text>
        <dbReference type="Rhea" id="RHEA:17773"/>
        <dbReference type="Rhea" id="RHEA-COMP:9661"/>
        <dbReference type="Rhea" id="RHEA-COMP:9679"/>
        <dbReference type="ChEBI" id="CHEBI:30616"/>
        <dbReference type="ChEBI" id="CHEBI:33019"/>
        <dbReference type="ChEBI" id="CHEBI:35235"/>
        <dbReference type="ChEBI" id="CHEBI:78442"/>
        <dbReference type="ChEBI" id="CHEBI:78517"/>
        <dbReference type="ChEBI" id="CHEBI:456215"/>
        <dbReference type="EC" id="6.1.1.16"/>
    </reaction>
</comment>
<dbReference type="eggNOG" id="COG0215">
    <property type="taxonomic scope" value="Bacteria"/>
</dbReference>
<keyword evidence="14" id="KW-1185">Reference proteome</keyword>
<evidence type="ECO:0000256" key="4">
    <source>
        <dbReference type="ARBA" id="ARBA00022723"/>
    </source>
</evidence>
<feature type="binding site" evidence="10">
    <location>
        <position position="291"/>
    </location>
    <ligand>
        <name>ATP</name>
        <dbReference type="ChEBI" id="CHEBI:30616"/>
    </ligand>
</feature>
<dbReference type="SUPFAM" id="SSF52374">
    <property type="entry name" value="Nucleotidylyl transferase"/>
    <property type="match status" value="1"/>
</dbReference>
<dbReference type="Gene3D" id="3.40.50.620">
    <property type="entry name" value="HUPs"/>
    <property type="match status" value="1"/>
</dbReference>
<evidence type="ECO:0000256" key="2">
    <source>
        <dbReference type="ARBA" id="ARBA00011245"/>
    </source>
</evidence>
<evidence type="ECO:0000256" key="11">
    <source>
        <dbReference type="SAM" id="MobiDB-lite"/>
    </source>
</evidence>
<comment type="cofactor">
    <cofactor evidence="10">
        <name>Zn(2+)</name>
        <dbReference type="ChEBI" id="CHEBI:29105"/>
    </cofactor>
    <text evidence="10">Binds 1 zinc ion per subunit.</text>
</comment>
<keyword evidence="8 10" id="KW-0648">Protein biosynthesis</keyword>
<dbReference type="GO" id="GO:0005524">
    <property type="term" value="F:ATP binding"/>
    <property type="evidence" value="ECO:0007669"/>
    <property type="project" value="UniProtKB-UniRule"/>
</dbReference>
<dbReference type="Pfam" id="PF01406">
    <property type="entry name" value="tRNA-synt_1e"/>
    <property type="match status" value="1"/>
</dbReference>
<dbReference type="HOGENOM" id="CLU_013528_0_1_7"/>
<comment type="subcellular location">
    <subcellularLocation>
        <location evidence="10">Cytoplasm</location>
    </subcellularLocation>
</comment>
<dbReference type="PANTHER" id="PTHR10890">
    <property type="entry name" value="CYSTEINYL-TRNA SYNTHETASE"/>
    <property type="match status" value="1"/>
</dbReference>
<keyword evidence="6 10" id="KW-0862">Zinc</keyword>
<accession>D3UIS6</accession>
<dbReference type="EC" id="6.1.1.16" evidence="10"/>
<keyword evidence="9 10" id="KW-0030">Aminoacyl-tRNA synthetase</keyword>
<feature type="short sequence motif" description="'HIGH' region" evidence="10">
    <location>
        <begin position="47"/>
        <end position="57"/>
    </location>
</feature>
<evidence type="ECO:0000256" key="5">
    <source>
        <dbReference type="ARBA" id="ARBA00022741"/>
    </source>
</evidence>
<keyword evidence="5 10" id="KW-0547">Nucleotide-binding</keyword>
<dbReference type="Gene3D" id="1.20.120.1910">
    <property type="entry name" value="Cysteine-tRNA ligase, C-terminal anti-codon recognition domain"/>
    <property type="match status" value="1"/>
</dbReference>
<organism evidence="13 14">
    <name type="scientific">Helicobacter mustelae (strain ATCC 43772 / CCUG 25715 / CIP 103759 / LMG 18044 / NCTC 12198 / R85-136P)</name>
    <name type="common">Campylobacter mustelae</name>
    <dbReference type="NCBI Taxonomy" id="679897"/>
    <lineage>
        <taxon>Bacteria</taxon>
        <taxon>Pseudomonadati</taxon>
        <taxon>Campylobacterota</taxon>
        <taxon>Epsilonproteobacteria</taxon>
        <taxon>Campylobacterales</taxon>
        <taxon>Helicobacteraceae</taxon>
        <taxon>Helicobacter</taxon>
    </lineage>
</organism>
<dbReference type="STRING" id="679897.HMU11460"/>
<evidence type="ECO:0000259" key="12">
    <source>
        <dbReference type="Pfam" id="PF01406"/>
    </source>
</evidence>
<protein>
    <recommendedName>
        <fullName evidence="10">Cysteine--tRNA ligase</fullName>
        <ecNumber evidence="10">6.1.1.16</ecNumber>
    </recommendedName>
    <alternativeName>
        <fullName evidence="10">Cysteinyl-tRNA synthetase</fullName>
        <shortName evidence="10">CysRS</shortName>
    </alternativeName>
</protein>
<dbReference type="CDD" id="cd00672">
    <property type="entry name" value="CysRS_core"/>
    <property type="match status" value="1"/>
</dbReference>
<dbReference type="EMBL" id="FN555004">
    <property type="protein sequence ID" value="CBG40401.1"/>
    <property type="molecule type" value="Genomic_DNA"/>
</dbReference>
<feature type="region of interest" description="Disordered" evidence="11">
    <location>
        <begin position="172"/>
        <end position="191"/>
    </location>
</feature>
<dbReference type="InterPro" id="IPR015803">
    <property type="entry name" value="Cys-tRNA-ligase"/>
</dbReference>
<feature type="domain" description="tRNA synthetases class I catalytic" evidence="12">
    <location>
        <begin position="33"/>
        <end position="335"/>
    </location>
</feature>
<evidence type="ECO:0000256" key="1">
    <source>
        <dbReference type="ARBA" id="ARBA00005594"/>
    </source>
</evidence>
<evidence type="ECO:0000256" key="9">
    <source>
        <dbReference type="ARBA" id="ARBA00023146"/>
    </source>
</evidence>
<sequence length="486" mass="56045">MLKCLAKNPWEFETKRASMKIYDSKSKQKVPLVPIKEKEVRIYVCGPTVYDDAHLGHARSSIVFDLLRRTLNLSGYKTTLVKNFTDIDDKIIHKSLNHQIPLEEVTQTYIHSYIHDMDRLNVLPPDIHPKATQSLGAIISFVERLLHRGHAYQSENGDVYLDVKKDPLYGSLSQRGVDDENQSRIQENKEKKDPRDFVLWKTYKGEDDIGYESPFGFGRPGWHIECSAMIDEHLAYKDEDFCIDIHGGGADLLFPHHENEASQTRCAYDSELAKYWMHNEMVHINGEKMSKSLGNSFFVKDALKFHDGEILRNYLLTTHYRAILHFNEEDLLMSKKRLDKIYRLKKRALPVQGVRDKDFEARLLHPMQDDLNISQTLSVLDEFLAHANQSLDQNPKDKALHANIISNLAFIEALLGIGGKDGKVYFQLGVSEEKVKWIEEKIHERKNAKKEKNYVLADEIRQELHEEGIAIMDTAEGTVWENTAKS</sequence>
<evidence type="ECO:0000256" key="8">
    <source>
        <dbReference type="ARBA" id="ARBA00022917"/>
    </source>
</evidence>
<proteinExistence type="inferred from homology"/>